<dbReference type="PROSITE" id="PS51257">
    <property type="entry name" value="PROKAR_LIPOPROTEIN"/>
    <property type="match status" value="1"/>
</dbReference>
<dbReference type="RefSeq" id="WP_377917348.1">
    <property type="nucleotide sequence ID" value="NZ_JBHSKS010000018.1"/>
</dbReference>
<protein>
    <submittedName>
        <fullName evidence="1">BF3164 family lipoprotein</fullName>
    </submittedName>
</protein>
<dbReference type="Proteomes" id="UP001596163">
    <property type="component" value="Unassembled WGS sequence"/>
</dbReference>
<sequence>MKRFVYMIFLVFLSCGKETQNQQKGYHEVDFGFEDFKEAAELKSKKYLFKEILVPHHVLYKSGKLIVSSLSSSEQLFIIDAETMKLESSKGKSGQGPDEIFEPWRMDKGLNDSTFWVYSISGKEFSEFSLSDDSYSPQKKIKQSGDFFQSLSMNWLEKDQIIAYQNVGPSRFSVFDLSGKRIRNIGYWNTTGASSILENESFILSTINQGSVGVFPDANYVVLAQVSTDSFEIIDLKTQEITKVIGPMKQELKYSVEFDGKQNFPYLNPNMKNGYNQVFMDKNGIFLVYMGRSDEEISKSGIMSKDIFVFDFNGVPLIHYKLDHSIKALSVDSDSRRIYGVTFEKEPGIAVFEY</sequence>
<evidence type="ECO:0000313" key="2">
    <source>
        <dbReference type="Proteomes" id="UP001596163"/>
    </source>
</evidence>
<gene>
    <name evidence="1" type="ORF">ACFPIK_16720</name>
</gene>
<reference evidence="2" key="1">
    <citation type="journal article" date="2019" name="Int. J. Syst. Evol. Microbiol.">
        <title>The Global Catalogue of Microorganisms (GCM) 10K type strain sequencing project: providing services to taxonomists for standard genome sequencing and annotation.</title>
        <authorList>
            <consortium name="The Broad Institute Genomics Platform"/>
            <consortium name="The Broad Institute Genome Sequencing Center for Infectious Disease"/>
            <person name="Wu L."/>
            <person name="Ma J."/>
        </authorList>
    </citation>
    <scope>NUCLEOTIDE SEQUENCE [LARGE SCALE GENOMIC DNA]</scope>
    <source>
        <strain evidence="2">CGMCC 1.7030</strain>
    </source>
</reference>
<comment type="caution">
    <text evidence="1">The sequence shown here is derived from an EMBL/GenBank/DDBJ whole genome shotgun (WGS) entry which is preliminary data.</text>
</comment>
<evidence type="ECO:0000313" key="1">
    <source>
        <dbReference type="EMBL" id="MFC5193418.1"/>
    </source>
</evidence>
<dbReference type="SUPFAM" id="SSF50969">
    <property type="entry name" value="YVTN repeat-like/Quinoprotein amine dehydrogenase"/>
    <property type="match status" value="1"/>
</dbReference>
<name>A0ABW0BZL4_9BACT</name>
<keyword evidence="1" id="KW-0449">Lipoprotein</keyword>
<accession>A0ABW0BZL4</accession>
<dbReference type="EMBL" id="JBHSKS010000018">
    <property type="protein sequence ID" value="MFC5193418.1"/>
    <property type="molecule type" value="Genomic_DNA"/>
</dbReference>
<organism evidence="1 2">
    <name type="scientific">Algoriphagus aquatilis</name>
    <dbReference type="NCBI Taxonomy" id="490186"/>
    <lineage>
        <taxon>Bacteria</taxon>
        <taxon>Pseudomonadati</taxon>
        <taxon>Bacteroidota</taxon>
        <taxon>Cytophagia</taxon>
        <taxon>Cytophagales</taxon>
        <taxon>Cyclobacteriaceae</taxon>
        <taxon>Algoriphagus</taxon>
    </lineage>
</organism>
<dbReference type="Pfam" id="PF15869">
    <property type="entry name" value="TolB_like"/>
    <property type="match status" value="1"/>
</dbReference>
<dbReference type="InterPro" id="IPR011044">
    <property type="entry name" value="Quino_amine_DH_bsu"/>
</dbReference>
<keyword evidence="2" id="KW-1185">Reference proteome</keyword>
<proteinExistence type="predicted"/>